<comment type="function">
    <text evidence="6 7">Catalyzes the conversion of GDP-D-mannose to GDP-4-dehydro-6-deoxy-D-mannose.</text>
</comment>
<dbReference type="CDD" id="cd05260">
    <property type="entry name" value="GDP_MD_SDR_e"/>
    <property type="match status" value="1"/>
</dbReference>
<dbReference type="Gene3D" id="3.90.25.10">
    <property type="entry name" value="UDP-galactose 4-epimerase, domain 1"/>
    <property type="match status" value="1"/>
</dbReference>
<keyword evidence="7" id="KW-0521">NADP</keyword>
<comment type="similarity">
    <text evidence="3 7">Belongs to the NAD(P)-dependent epimerase/dehydratase family. GDP-mannose 4,6-dehydratase subfamily.</text>
</comment>
<keyword evidence="5 7" id="KW-0456">Lyase</keyword>
<dbReference type="InterPro" id="IPR036291">
    <property type="entry name" value="NAD(P)-bd_dom_sf"/>
</dbReference>
<dbReference type="NCBIfam" id="TIGR01472">
    <property type="entry name" value="gmd"/>
    <property type="match status" value="1"/>
</dbReference>
<dbReference type="PANTHER" id="PTHR43715:SF1">
    <property type="entry name" value="GDP-MANNOSE 4,6 DEHYDRATASE"/>
    <property type="match status" value="1"/>
</dbReference>
<dbReference type="EC" id="4.2.1.47" evidence="4 7"/>
<evidence type="ECO:0000259" key="8">
    <source>
        <dbReference type="Pfam" id="PF16363"/>
    </source>
</evidence>
<dbReference type="RefSeq" id="WP_154374892.1">
    <property type="nucleotide sequence ID" value="NZ_WKJK01000003.1"/>
</dbReference>
<dbReference type="HAMAP" id="MF_00955">
    <property type="entry name" value="GDP_Man_dehydratase"/>
    <property type="match status" value="1"/>
</dbReference>
<evidence type="ECO:0000256" key="5">
    <source>
        <dbReference type="ARBA" id="ARBA00023239"/>
    </source>
</evidence>
<gene>
    <name evidence="7 9" type="primary">gmd</name>
    <name evidence="9" type="ORF">GJ699_08130</name>
</gene>
<dbReference type="GO" id="GO:0070401">
    <property type="term" value="F:NADP+ binding"/>
    <property type="evidence" value="ECO:0007669"/>
    <property type="project" value="UniProtKB-UniRule"/>
</dbReference>
<dbReference type="FunFam" id="3.40.50.720:FF:000924">
    <property type="entry name" value="GDP-mannose 4,6 dehydratase"/>
    <property type="match status" value="1"/>
</dbReference>
<protein>
    <recommendedName>
        <fullName evidence="4 7">GDP-mannose 4,6-dehydratase</fullName>
        <ecNumber evidence="4 7">4.2.1.47</ecNumber>
    </recommendedName>
    <alternativeName>
        <fullName evidence="7">GDP-D-mannose dehydratase</fullName>
    </alternativeName>
</protein>
<reference evidence="9 10" key="1">
    <citation type="submission" date="2019-11" db="EMBL/GenBank/DDBJ databases">
        <title>Novel species isolated from a subtropical stream in China.</title>
        <authorList>
            <person name="Lu H."/>
        </authorList>
    </citation>
    <scope>NUCLEOTIDE SEQUENCE [LARGE SCALE GENOMIC DNA]</scope>
    <source>
        <strain evidence="9 10">FT80W</strain>
    </source>
</reference>
<evidence type="ECO:0000256" key="2">
    <source>
        <dbReference type="ARBA" id="ARBA00001937"/>
    </source>
</evidence>
<dbReference type="InterPro" id="IPR016040">
    <property type="entry name" value="NAD(P)-bd_dom"/>
</dbReference>
<accession>A0A6I2KVH9</accession>
<dbReference type="GO" id="GO:0042351">
    <property type="term" value="P:'de novo' GDP-L-fucose biosynthetic process"/>
    <property type="evidence" value="ECO:0007669"/>
    <property type="project" value="TreeGrafter"/>
</dbReference>
<dbReference type="Proteomes" id="UP000433309">
    <property type="component" value="Unassembled WGS sequence"/>
</dbReference>
<evidence type="ECO:0000313" key="9">
    <source>
        <dbReference type="EMBL" id="MRW89948.1"/>
    </source>
</evidence>
<comment type="caution">
    <text evidence="7">Lacks conserved residue(s) required for the propagation of feature annotation.</text>
</comment>
<comment type="caution">
    <text evidence="9">The sequence shown here is derived from an EMBL/GenBank/DDBJ whole genome shotgun (WGS) entry which is preliminary data.</text>
</comment>
<proteinExistence type="inferred from homology"/>
<dbReference type="GO" id="GO:0008446">
    <property type="term" value="F:GDP-mannose 4,6-dehydratase activity"/>
    <property type="evidence" value="ECO:0007669"/>
    <property type="project" value="UniProtKB-UniRule"/>
</dbReference>
<comment type="cofactor">
    <cofactor evidence="2 7">
        <name>NADP(+)</name>
        <dbReference type="ChEBI" id="CHEBI:58349"/>
    </cofactor>
</comment>
<evidence type="ECO:0000256" key="6">
    <source>
        <dbReference type="ARBA" id="ARBA00059383"/>
    </source>
</evidence>
<evidence type="ECO:0000256" key="4">
    <source>
        <dbReference type="ARBA" id="ARBA00011989"/>
    </source>
</evidence>
<comment type="catalytic activity">
    <reaction evidence="1 7">
        <text>GDP-alpha-D-mannose = GDP-4-dehydro-alpha-D-rhamnose + H2O</text>
        <dbReference type="Rhea" id="RHEA:23820"/>
        <dbReference type="ChEBI" id="CHEBI:15377"/>
        <dbReference type="ChEBI" id="CHEBI:57527"/>
        <dbReference type="ChEBI" id="CHEBI:57964"/>
        <dbReference type="EC" id="4.2.1.47"/>
    </reaction>
</comment>
<evidence type="ECO:0000256" key="1">
    <source>
        <dbReference type="ARBA" id="ARBA00000188"/>
    </source>
</evidence>
<evidence type="ECO:0000256" key="3">
    <source>
        <dbReference type="ARBA" id="ARBA00009263"/>
    </source>
</evidence>
<dbReference type="AlphaFoldDB" id="A0A6I2KVH9"/>
<dbReference type="PANTHER" id="PTHR43715">
    <property type="entry name" value="GDP-MANNOSE 4,6-DEHYDRATASE"/>
    <property type="match status" value="1"/>
</dbReference>
<evidence type="ECO:0000256" key="7">
    <source>
        <dbReference type="HAMAP-Rule" id="MF_00955"/>
    </source>
</evidence>
<feature type="domain" description="NAD(P)-binding" evidence="8">
    <location>
        <begin position="24"/>
        <end position="366"/>
    </location>
</feature>
<dbReference type="Pfam" id="PF16363">
    <property type="entry name" value="GDP_Man_Dehyd"/>
    <property type="match status" value="1"/>
</dbReference>
<dbReference type="EMBL" id="WKJK01000003">
    <property type="protein sequence ID" value="MRW89948.1"/>
    <property type="molecule type" value="Genomic_DNA"/>
</dbReference>
<dbReference type="InterPro" id="IPR006368">
    <property type="entry name" value="GDP_Man_deHydtase"/>
</dbReference>
<dbReference type="SUPFAM" id="SSF51735">
    <property type="entry name" value="NAD(P)-binding Rossmann-fold domains"/>
    <property type="match status" value="1"/>
</dbReference>
<keyword evidence="10" id="KW-1185">Reference proteome</keyword>
<name>A0A6I2KVH9_9BURK</name>
<dbReference type="Gene3D" id="3.40.50.720">
    <property type="entry name" value="NAD(P)-binding Rossmann-like Domain"/>
    <property type="match status" value="1"/>
</dbReference>
<sequence length="392" mass="42284">MNDTPILSALDSATLLPQAAKVALITGITGQDGSYLAELLLDKGYVVHGIVRRTSGHNTGRIDHLLGASDAAGGRLYLHDGDLIDGASLLRIMAAVRPDEVYNLAAQSHVASSFQVPEYTAQTDALGPLRLLEAIRTLGLTHHTRFYQASSSELYGQTLVSPQSESTVFAPRSPYAAAKLYAYWITVNYREAYGIYACNGILFNHESPRRGSEFVTRKITLALARIACGQQQTLLLGNLAALRDWGHARDYVAMQWLMLQQRSARDYVIATGVQYSVRHFVESAASELGMTLEWSGSGLHERARICALQAGSAAAAHCHLGQVVAQVDPALFRPTEVGALLGDASLARQQLGWVPQHSFAQLVRAMVRSDLALAMSAPAAIPAAATHQENLA</sequence>
<evidence type="ECO:0000313" key="10">
    <source>
        <dbReference type="Proteomes" id="UP000433309"/>
    </source>
</evidence>
<organism evidence="9 10">
    <name type="scientific">Duganella guangzhouensis</name>
    <dbReference type="NCBI Taxonomy" id="2666084"/>
    <lineage>
        <taxon>Bacteria</taxon>
        <taxon>Pseudomonadati</taxon>
        <taxon>Pseudomonadota</taxon>
        <taxon>Betaproteobacteria</taxon>
        <taxon>Burkholderiales</taxon>
        <taxon>Oxalobacteraceae</taxon>
        <taxon>Telluria group</taxon>
        <taxon>Duganella</taxon>
    </lineage>
</organism>